<evidence type="ECO:0000313" key="3">
    <source>
        <dbReference type="EMBL" id="KAJ3842265.1"/>
    </source>
</evidence>
<feature type="compositionally biased region" description="Polar residues" evidence="1">
    <location>
        <begin position="153"/>
        <end position="174"/>
    </location>
</feature>
<gene>
    <name evidence="3" type="ORF">F5878DRAFT_407389</name>
</gene>
<feature type="region of interest" description="Disordered" evidence="1">
    <location>
        <begin position="126"/>
        <end position="174"/>
    </location>
</feature>
<dbReference type="EMBL" id="MU806011">
    <property type="protein sequence ID" value="KAJ3842265.1"/>
    <property type="molecule type" value="Genomic_DNA"/>
</dbReference>
<dbReference type="Proteomes" id="UP001163846">
    <property type="component" value="Unassembled WGS sequence"/>
</dbReference>
<comment type="caution">
    <text evidence="3">The sequence shown here is derived from an EMBL/GenBank/DDBJ whole genome shotgun (WGS) entry which is preliminary data.</text>
</comment>
<evidence type="ECO:0000256" key="2">
    <source>
        <dbReference type="SAM" id="SignalP"/>
    </source>
</evidence>
<proteinExistence type="predicted"/>
<reference evidence="3" key="1">
    <citation type="submission" date="2022-08" db="EMBL/GenBank/DDBJ databases">
        <authorList>
            <consortium name="DOE Joint Genome Institute"/>
            <person name="Min B."/>
            <person name="Riley R."/>
            <person name="Sierra-Patev S."/>
            <person name="Naranjo-Ortiz M."/>
            <person name="Looney B."/>
            <person name="Konkel Z."/>
            <person name="Slot J.C."/>
            <person name="Sakamoto Y."/>
            <person name="Steenwyk J.L."/>
            <person name="Rokas A."/>
            <person name="Carro J."/>
            <person name="Camarero S."/>
            <person name="Ferreira P."/>
            <person name="Molpeceres G."/>
            <person name="Ruiz-Duenas F.J."/>
            <person name="Serrano A."/>
            <person name="Henrissat B."/>
            <person name="Drula E."/>
            <person name="Hughes K.W."/>
            <person name="Mata J.L."/>
            <person name="Ishikawa N.K."/>
            <person name="Vargas-Isla R."/>
            <person name="Ushijima S."/>
            <person name="Smith C.A."/>
            <person name="Ahrendt S."/>
            <person name="Andreopoulos W."/>
            <person name="He G."/>
            <person name="Labutti K."/>
            <person name="Lipzen A."/>
            <person name="Ng V."/>
            <person name="Sandor L."/>
            <person name="Barry K."/>
            <person name="Martinez A.T."/>
            <person name="Xiao Y."/>
            <person name="Gibbons J.G."/>
            <person name="Terashima K."/>
            <person name="Hibbett D.S."/>
            <person name="Grigoriev I.V."/>
        </authorList>
    </citation>
    <scope>NUCLEOTIDE SEQUENCE</scope>
    <source>
        <strain evidence="3">TFB9207</strain>
    </source>
</reference>
<sequence>MRSIAMNLLFQVGLILLVSTLVMASRPTVYVRRRWYSDEDLACIKTGIRAIAQQKGRDWGFPSQEVRVKVLDNTSATTDENNNLYSNVYTECPPNHDVQRTGSIGLITLDSSGEEPILTMENNKGEKLTIGGKDSDMQLQKNKEGRWKAVKKIQTQQSDSGKSSTTHTSQSESD</sequence>
<evidence type="ECO:0000256" key="1">
    <source>
        <dbReference type="SAM" id="MobiDB-lite"/>
    </source>
</evidence>
<protein>
    <recommendedName>
        <fullName evidence="5">Secreted protein</fullName>
    </recommendedName>
</protein>
<keyword evidence="4" id="KW-1185">Reference proteome</keyword>
<keyword evidence="2" id="KW-0732">Signal</keyword>
<feature type="compositionally biased region" description="Basic and acidic residues" evidence="1">
    <location>
        <begin position="126"/>
        <end position="147"/>
    </location>
</feature>
<feature type="signal peptide" evidence="2">
    <location>
        <begin position="1"/>
        <end position="24"/>
    </location>
</feature>
<dbReference type="AlphaFoldDB" id="A0AA38UIA6"/>
<accession>A0AA38UIA6</accession>
<organism evidence="3 4">
    <name type="scientific">Lentinula raphanica</name>
    <dbReference type="NCBI Taxonomy" id="153919"/>
    <lineage>
        <taxon>Eukaryota</taxon>
        <taxon>Fungi</taxon>
        <taxon>Dikarya</taxon>
        <taxon>Basidiomycota</taxon>
        <taxon>Agaricomycotina</taxon>
        <taxon>Agaricomycetes</taxon>
        <taxon>Agaricomycetidae</taxon>
        <taxon>Agaricales</taxon>
        <taxon>Marasmiineae</taxon>
        <taxon>Omphalotaceae</taxon>
        <taxon>Lentinula</taxon>
    </lineage>
</organism>
<evidence type="ECO:0000313" key="4">
    <source>
        <dbReference type="Proteomes" id="UP001163846"/>
    </source>
</evidence>
<feature type="chain" id="PRO_5041388218" description="Secreted protein" evidence="2">
    <location>
        <begin position="25"/>
        <end position="174"/>
    </location>
</feature>
<name>A0AA38UIA6_9AGAR</name>
<evidence type="ECO:0008006" key="5">
    <source>
        <dbReference type="Google" id="ProtNLM"/>
    </source>
</evidence>